<evidence type="ECO:0000313" key="2">
    <source>
        <dbReference type="EMBL" id="MEQ2269156.1"/>
    </source>
</evidence>
<accession>A0ABV0WHS2</accession>
<sequence>AHRSRCPSGGQTDSSPSREREEGESRLVRLTRCSASLCSKPMMYNLPHFLHRYRETGQSRWEDGYS</sequence>
<feature type="region of interest" description="Disordered" evidence="1">
    <location>
        <begin position="1"/>
        <end position="26"/>
    </location>
</feature>
<proteinExistence type="predicted"/>
<keyword evidence="3" id="KW-1185">Reference proteome</keyword>
<dbReference type="Proteomes" id="UP001444071">
    <property type="component" value="Unassembled WGS sequence"/>
</dbReference>
<protein>
    <submittedName>
        <fullName evidence="2">Uncharacterized protein</fullName>
    </submittedName>
</protein>
<feature type="non-terminal residue" evidence="2">
    <location>
        <position position="1"/>
    </location>
</feature>
<organism evidence="2 3">
    <name type="scientific">Xenotaenia resolanae</name>
    <dbReference type="NCBI Taxonomy" id="208358"/>
    <lineage>
        <taxon>Eukaryota</taxon>
        <taxon>Metazoa</taxon>
        <taxon>Chordata</taxon>
        <taxon>Craniata</taxon>
        <taxon>Vertebrata</taxon>
        <taxon>Euteleostomi</taxon>
        <taxon>Actinopterygii</taxon>
        <taxon>Neopterygii</taxon>
        <taxon>Teleostei</taxon>
        <taxon>Neoteleostei</taxon>
        <taxon>Acanthomorphata</taxon>
        <taxon>Ovalentaria</taxon>
        <taxon>Atherinomorphae</taxon>
        <taxon>Cyprinodontiformes</taxon>
        <taxon>Goodeidae</taxon>
        <taxon>Xenotaenia</taxon>
    </lineage>
</organism>
<evidence type="ECO:0000313" key="3">
    <source>
        <dbReference type="Proteomes" id="UP001444071"/>
    </source>
</evidence>
<feature type="compositionally biased region" description="Basic and acidic residues" evidence="1">
    <location>
        <begin position="16"/>
        <end position="26"/>
    </location>
</feature>
<name>A0ABV0WHS2_9TELE</name>
<dbReference type="EMBL" id="JAHRIM010051136">
    <property type="protein sequence ID" value="MEQ2269156.1"/>
    <property type="molecule type" value="Genomic_DNA"/>
</dbReference>
<evidence type="ECO:0000256" key="1">
    <source>
        <dbReference type="SAM" id="MobiDB-lite"/>
    </source>
</evidence>
<comment type="caution">
    <text evidence="2">The sequence shown here is derived from an EMBL/GenBank/DDBJ whole genome shotgun (WGS) entry which is preliminary data.</text>
</comment>
<gene>
    <name evidence="2" type="ORF">XENORESO_000530</name>
</gene>
<reference evidence="2 3" key="1">
    <citation type="submission" date="2021-06" db="EMBL/GenBank/DDBJ databases">
        <authorList>
            <person name="Palmer J.M."/>
        </authorList>
    </citation>
    <scope>NUCLEOTIDE SEQUENCE [LARGE SCALE GENOMIC DNA]</scope>
    <source>
        <strain evidence="2 3">XR_2019</strain>
        <tissue evidence="2">Muscle</tissue>
    </source>
</reference>